<evidence type="ECO:0000313" key="13">
    <source>
        <dbReference type="EMBL" id="GLI63547.1"/>
    </source>
</evidence>
<comment type="caution">
    <text evidence="13">The sequence shown here is derived from an EMBL/GenBank/DDBJ whole genome shotgun (WGS) entry which is preliminary data.</text>
</comment>
<proteinExistence type="predicted"/>
<evidence type="ECO:0000256" key="4">
    <source>
        <dbReference type="ARBA" id="ARBA00022692"/>
    </source>
</evidence>
<evidence type="ECO:0000256" key="9">
    <source>
        <dbReference type="ARBA" id="ARBA00023136"/>
    </source>
</evidence>
<dbReference type="InterPro" id="IPR008915">
    <property type="entry name" value="Peptidase_M50"/>
</dbReference>
<dbReference type="Proteomes" id="UP001165090">
    <property type="component" value="Unassembled WGS sequence"/>
</dbReference>
<keyword evidence="8" id="KW-0482">Metalloprotease</keyword>
<evidence type="ECO:0000256" key="1">
    <source>
        <dbReference type="ARBA" id="ARBA00001947"/>
    </source>
</evidence>
<evidence type="ECO:0000259" key="12">
    <source>
        <dbReference type="Pfam" id="PF02163"/>
    </source>
</evidence>
<evidence type="ECO:0000256" key="5">
    <source>
        <dbReference type="ARBA" id="ARBA00022801"/>
    </source>
</evidence>
<dbReference type="PANTHER" id="PTHR42837:SF2">
    <property type="entry name" value="MEMBRANE METALLOPROTEASE ARASP2, CHLOROPLASTIC-RELATED"/>
    <property type="match status" value="1"/>
</dbReference>
<evidence type="ECO:0000313" key="14">
    <source>
        <dbReference type="Proteomes" id="UP001165090"/>
    </source>
</evidence>
<comment type="subcellular location">
    <subcellularLocation>
        <location evidence="2">Membrane</location>
        <topology evidence="2">Multi-pass membrane protein</topology>
    </subcellularLocation>
</comment>
<dbReference type="EMBL" id="BSDZ01000015">
    <property type="protein sequence ID" value="GLI63547.1"/>
    <property type="molecule type" value="Genomic_DNA"/>
</dbReference>
<sequence>MNLFRYAIGSYGSMGVRVSISSKPVVGAAQASAGKLRLPMSALQKHIAEASNWPSHLHFVRQHLSDSASQPAAEQKSAWGFSAGSALGLGTAIGGIGYLCGGDAPGGTTVALTAALLLNLSIVVHEAGHLAAARAMDVAVQEFSVGIGPRVAWWQGPTTKYSLRAVPLFGFVSFLTDRDLATAETKYGKTYGMSYDRGIHGGAPPRLLMSLSPGRRAVVMAAGVAANVMLAAAFVCWQVHIRQCVRQYAATLLHTNSIVAYGEMGHVVRPGVRINKVGGWADEGEDDAGKADDTHLRLRAGDVVLSIGRRRLPAGGDMEDAFVSALRAATSEVPPPTSTDTNANNPEYDSLALSDAVRSLDGVKMAVLRTCTNSGFNGSGSLVPERVVLQMDASDVLKCESLTVAPNLRVGFRHPNDVREALQMAWKELTRNATVVLDCWTGILATAIGRQNGSSNSSSSSSTVGGNLQFVGPLGLVATTTEVVISETQLPSGSSSTGSDECTDDSGGSSALLDESLGLQPHPLLRFGVLLNMQLAMFNLLPLPILDGGQLLLVALEAARGGRRLGTLLECSALMGSLVVVGGWMLVVSVRDLVALADKAANKLAVLMELQDGVYGNYNAECFRCQHQ</sequence>
<keyword evidence="5" id="KW-0378">Hydrolase</keyword>
<feature type="transmembrane region" description="Helical" evidence="11">
    <location>
        <begin position="568"/>
        <end position="587"/>
    </location>
</feature>
<evidence type="ECO:0000256" key="2">
    <source>
        <dbReference type="ARBA" id="ARBA00004141"/>
    </source>
</evidence>
<keyword evidence="3" id="KW-0645">Protease</keyword>
<feature type="compositionally biased region" description="Polar residues" evidence="10">
    <location>
        <begin position="488"/>
        <end position="500"/>
    </location>
</feature>
<feature type="non-terminal residue" evidence="13">
    <location>
        <position position="628"/>
    </location>
</feature>
<keyword evidence="9 11" id="KW-0472">Membrane</keyword>
<keyword evidence="7 11" id="KW-1133">Transmembrane helix</keyword>
<evidence type="ECO:0000256" key="3">
    <source>
        <dbReference type="ARBA" id="ARBA00022670"/>
    </source>
</evidence>
<evidence type="ECO:0000256" key="6">
    <source>
        <dbReference type="ARBA" id="ARBA00022833"/>
    </source>
</evidence>
<evidence type="ECO:0000256" key="11">
    <source>
        <dbReference type="SAM" id="Phobius"/>
    </source>
</evidence>
<evidence type="ECO:0000256" key="8">
    <source>
        <dbReference type="ARBA" id="ARBA00023049"/>
    </source>
</evidence>
<organism evidence="13 14">
    <name type="scientific">Volvox africanus</name>
    <dbReference type="NCBI Taxonomy" id="51714"/>
    <lineage>
        <taxon>Eukaryota</taxon>
        <taxon>Viridiplantae</taxon>
        <taxon>Chlorophyta</taxon>
        <taxon>core chlorophytes</taxon>
        <taxon>Chlorophyceae</taxon>
        <taxon>CS clade</taxon>
        <taxon>Chlamydomonadales</taxon>
        <taxon>Volvocaceae</taxon>
        <taxon>Volvox</taxon>
    </lineage>
</organism>
<name>A0ABQ5S2K3_9CHLO</name>
<accession>A0ABQ5S2K3</accession>
<reference evidence="13 14" key="1">
    <citation type="journal article" date="2023" name="IScience">
        <title>Expanded male sex-determining region conserved during the evolution of homothallism in the green alga Volvox.</title>
        <authorList>
            <person name="Yamamoto K."/>
            <person name="Matsuzaki R."/>
            <person name="Mahakham W."/>
            <person name="Heman W."/>
            <person name="Sekimoto H."/>
            <person name="Kawachi M."/>
            <person name="Minakuchi Y."/>
            <person name="Toyoda A."/>
            <person name="Nozaki H."/>
        </authorList>
    </citation>
    <scope>NUCLEOTIDE SEQUENCE [LARGE SCALE GENOMIC DNA]</scope>
    <source>
        <strain evidence="13 14">NIES-4468</strain>
    </source>
</reference>
<feature type="transmembrane region" description="Helical" evidence="11">
    <location>
        <begin position="217"/>
        <end position="240"/>
    </location>
</feature>
<gene>
    <name evidence="13" type="ORF">VaNZ11_006397</name>
</gene>
<feature type="domain" description="Peptidase M50" evidence="12">
    <location>
        <begin position="114"/>
        <end position="562"/>
    </location>
</feature>
<dbReference type="InterPro" id="IPR004387">
    <property type="entry name" value="Pept_M50_Zn"/>
</dbReference>
<evidence type="ECO:0000256" key="10">
    <source>
        <dbReference type="SAM" id="MobiDB-lite"/>
    </source>
</evidence>
<dbReference type="Pfam" id="PF02163">
    <property type="entry name" value="Peptidase_M50"/>
    <property type="match status" value="1"/>
</dbReference>
<dbReference type="PANTHER" id="PTHR42837">
    <property type="entry name" value="REGULATOR OF SIGMA-E PROTEASE RSEP"/>
    <property type="match status" value="1"/>
</dbReference>
<comment type="cofactor">
    <cofactor evidence="1">
        <name>Zn(2+)</name>
        <dbReference type="ChEBI" id="CHEBI:29105"/>
    </cofactor>
</comment>
<evidence type="ECO:0000256" key="7">
    <source>
        <dbReference type="ARBA" id="ARBA00022989"/>
    </source>
</evidence>
<keyword evidence="4 11" id="KW-0812">Transmembrane</keyword>
<feature type="region of interest" description="Disordered" evidence="10">
    <location>
        <begin position="488"/>
        <end position="508"/>
    </location>
</feature>
<protein>
    <recommendedName>
        <fullName evidence="12">Peptidase M50 domain-containing protein</fullName>
    </recommendedName>
</protein>
<keyword evidence="6" id="KW-0862">Zinc</keyword>
<keyword evidence="14" id="KW-1185">Reference proteome</keyword>